<dbReference type="PANTHER" id="PTHR38471">
    <property type="entry name" value="FOUR HELIX BUNDLE PROTEIN"/>
    <property type="match status" value="1"/>
</dbReference>
<dbReference type="InterPro" id="IPR012657">
    <property type="entry name" value="23S_rRNA-intervening_sequence"/>
</dbReference>
<dbReference type="PANTHER" id="PTHR38471:SF2">
    <property type="entry name" value="FOUR HELIX BUNDLE PROTEIN"/>
    <property type="match status" value="1"/>
</dbReference>
<organism evidence="1 2">
    <name type="scientific">Flavobacterium restrictum</name>
    <dbReference type="NCBI Taxonomy" id="2594428"/>
    <lineage>
        <taxon>Bacteria</taxon>
        <taxon>Pseudomonadati</taxon>
        <taxon>Bacteroidota</taxon>
        <taxon>Flavobacteriia</taxon>
        <taxon>Flavobacteriales</taxon>
        <taxon>Flavobacteriaceae</taxon>
        <taxon>Flavobacterium</taxon>
    </lineage>
</organism>
<dbReference type="InterPro" id="IPR036583">
    <property type="entry name" value="23S_rRNA_IVS_sf"/>
</dbReference>
<reference evidence="1 2" key="1">
    <citation type="submission" date="2019-07" db="EMBL/GenBank/DDBJ databases">
        <title>Novel species of Flavobacterium.</title>
        <authorList>
            <person name="Liu Q."/>
            <person name="Xin Y.-H."/>
        </authorList>
    </citation>
    <scope>NUCLEOTIDE SEQUENCE [LARGE SCALE GENOMIC DNA]</scope>
    <source>
        <strain evidence="1 2">LB1R34</strain>
    </source>
</reference>
<accession>A0A553DVJ5</accession>
<sequence length="71" mass="8452">MTKSFEEFEVCKKYILLTKLVFELLNSKNFDTEFGFKDQIKRAVVSITNNIAEGSEYNNNRQFIRFLKYAK</sequence>
<dbReference type="NCBIfam" id="TIGR02436">
    <property type="entry name" value="four helix bundle protein"/>
    <property type="match status" value="1"/>
</dbReference>
<dbReference type="EMBL" id="VJZT01000015">
    <property type="protein sequence ID" value="TRX36690.1"/>
    <property type="molecule type" value="Genomic_DNA"/>
</dbReference>
<dbReference type="Pfam" id="PF05635">
    <property type="entry name" value="23S_rRNA_IVP"/>
    <property type="match status" value="1"/>
</dbReference>
<proteinExistence type="predicted"/>
<protein>
    <submittedName>
        <fullName evidence="1">Four helix bundle protein</fullName>
    </submittedName>
</protein>
<evidence type="ECO:0000313" key="1">
    <source>
        <dbReference type="EMBL" id="TRX36690.1"/>
    </source>
</evidence>
<dbReference type="Proteomes" id="UP000316371">
    <property type="component" value="Unassembled WGS sequence"/>
</dbReference>
<evidence type="ECO:0000313" key="2">
    <source>
        <dbReference type="Proteomes" id="UP000316371"/>
    </source>
</evidence>
<gene>
    <name evidence="1" type="ORF">FNW21_13280</name>
</gene>
<dbReference type="SUPFAM" id="SSF158446">
    <property type="entry name" value="IVS-encoded protein-like"/>
    <property type="match status" value="1"/>
</dbReference>
<comment type="caution">
    <text evidence="1">The sequence shown here is derived from an EMBL/GenBank/DDBJ whole genome shotgun (WGS) entry which is preliminary data.</text>
</comment>
<dbReference type="Gene3D" id="1.20.1440.60">
    <property type="entry name" value="23S rRNA-intervening sequence"/>
    <property type="match status" value="1"/>
</dbReference>
<dbReference type="OrthoDB" id="9811959at2"/>
<name>A0A553DVJ5_9FLAO</name>
<dbReference type="RefSeq" id="WP_144257242.1">
    <property type="nucleotide sequence ID" value="NZ_VJZT01000015.1"/>
</dbReference>
<dbReference type="AlphaFoldDB" id="A0A553DVJ5"/>
<keyword evidence="2" id="KW-1185">Reference proteome</keyword>